<reference evidence="2 3" key="1">
    <citation type="submission" date="2013-09" db="EMBL/GenBank/DDBJ databases">
        <title>Genome sequencing of Arenimonas composti.</title>
        <authorList>
            <person name="Chen F."/>
            <person name="Wang G."/>
        </authorList>
    </citation>
    <scope>NUCLEOTIDE SEQUENCE [LARGE SCALE GENOMIC DNA]</scope>
    <source>
        <strain evidence="2 3">TR7-09</strain>
    </source>
</reference>
<feature type="domain" description="IstB-like ATP-binding" evidence="1">
    <location>
        <begin position="23"/>
        <end position="108"/>
    </location>
</feature>
<comment type="caution">
    <text evidence="2">The sequence shown here is derived from an EMBL/GenBank/DDBJ whole genome shotgun (WGS) entry which is preliminary data.</text>
</comment>
<accession>A0A091BE32</accession>
<organism evidence="2 3">
    <name type="scientific">Arenimonas composti TR7-09 = DSM 18010</name>
    <dbReference type="NCBI Taxonomy" id="1121013"/>
    <lineage>
        <taxon>Bacteria</taxon>
        <taxon>Pseudomonadati</taxon>
        <taxon>Pseudomonadota</taxon>
        <taxon>Gammaproteobacteria</taxon>
        <taxon>Lysobacterales</taxon>
        <taxon>Lysobacteraceae</taxon>
        <taxon>Arenimonas</taxon>
    </lineage>
</organism>
<dbReference type="Gene3D" id="3.40.50.300">
    <property type="entry name" value="P-loop containing nucleotide triphosphate hydrolases"/>
    <property type="match status" value="1"/>
</dbReference>
<proteinExistence type="predicted"/>
<dbReference type="RefSeq" id="WP_161627295.1">
    <property type="nucleotide sequence ID" value="NZ_AUFF01000002.1"/>
</dbReference>
<dbReference type="InterPro" id="IPR002611">
    <property type="entry name" value="IstB_ATP-bd"/>
</dbReference>
<dbReference type="EMBL" id="AWXU01000041">
    <property type="protein sequence ID" value="KFN49074.1"/>
    <property type="molecule type" value="Genomic_DNA"/>
</dbReference>
<protein>
    <recommendedName>
        <fullName evidence="1">IstB-like ATP-binding domain-containing protein</fullName>
    </recommendedName>
</protein>
<dbReference type="AlphaFoldDB" id="A0A091BE32"/>
<dbReference type="GO" id="GO:0005524">
    <property type="term" value="F:ATP binding"/>
    <property type="evidence" value="ECO:0007669"/>
    <property type="project" value="InterPro"/>
</dbReference>
<evidence type="ECO:0000259" key="1">
    <source>
        <dbReference type="Pfam" id="PF01695"/>
    </source>
</evidence>
<gene>
    <name evidence="2" type="ORF">P873_12330</name>
</gene>
<dbReference type="Pfam" id="PF01695">
    <property type="entry name" value="IstB_IS21"/>
    <property type="match status" value="1"/>
</dbReference>
<dbReference type="InterPro" id="IPR027417">
    <property type="entry name" value="P-loop_NTPase"/>
</dbReference>
<dbReference type="Proteomes" id="UP000029391">
    <property type="component" value="Unassembled WGS sequence"/>
</dbReference>
<evidence type="ECO:0000313" key="3">
    <source>
        <dbReference type="Proteomes" id="UP000029391"/>
    </source>
</evidence>
<sequence>MLCCEPPTQEVSDYRAQLFCNVRYLSTALLIIDELGFEPMTREEASLFFRLVTYRYGRGAILITTNKSVRDWTELLAGDEALAAAILDRLLHKAHVLNIKGRSYRLRDLEATLGTTRN</sequence>
<keyword evidence="3" id="KW-1185">Reference proteome</keyword>
<name>A0A091BE32_9GAMM</name>
<evidence type="ECO:0000313" key="2">
    <source>
        <dbReference type="EMBL" id="KFN49074.1"/>
    </source>
</evidence>
<dbReference type="eggNOG" id="COG1484">
    <property type="taxonomic scope" value="Bacteria"/>
</dbReference>
<dbReference type="SUPFAM" id="SSF52540">
    <property type="entry name" value="P-loop containing nucleoside triphosphate hydrolases"/>
    <property type="match status" value="1"/>
</dbReference>
<dbReference type="STRING" id="1121013.GCA_000426365_00859"/>